<name>A0A8J5L0E3_ZINOF</name>
<evidence type="ECO:0000313" key="3">
    <source>
        <dbReference type="Proteomes" id="UP000734854"/>
    </source>
</evidence>
<dbReference type="AlphaFoldDB" id="A0A8J5L0E3"/>
<proteinExistence type="predicted"/>
<reference evidence="2 3" key="1">
    <citation type="submission" date="2020-08" db="EMBL/GenBank/DDBJ databases">
        <title>Plant Genome Project.</title>
        <authorList>
            <person name="Zhang R.-G."/>
        </authorList>
    </citation>
    <scope>NUCLEOTIDE SEQUENCE [LARGE SCALE GENOMIC DNA]</scope>
    <source>
        <tissue evidence="2">Rhizome</tissue>
    </source>
</reference>
<evidence type="ECO:0000313" key="2">
    <source>
        <dbReference type="EMBL" id="KAG6496885.1"/>
    </source>
</evidence>
<dbReference type="EMBL" id="JACMSC010000012">
    <property type="protein sequence ID" value="KAG6496885.1"/>
    <property type="molecule type" value="Genomic_DNA"/>
</dbReference>
<dbReference type="Proteomes" id="UP000734854">
    <property type="component" value="Unassembled WGS sequence"/>
</dbReference>
<feature type="region of interest" description="Disordered" evidence="1">
    <location>
        <begin position="1"/>
        <end position="24"/>
    </location>
</feature>
<sequence length="75" mass="8495">MTAKLGNRLWSSPPVCREPQMPPTSCSRSWWIGIGRRRASDPISRRRSTFLVHCEDATADSADPHARQEVLTGFR</sequence>
<accession>A0A8J5L0E3</accession>
<keyword evidence="3" id="KW-1185">Reference proteome</keyword>
<protein>
    <submittedName>
        <fullName evidence="2">Uncharacterized protein</fullName>
    </submittedName>
</protein>
<comment type="caution">
    <text evidence="2">The sequence shown here is derived from an EMBL/GenBank/DDBJ whole genome shotgun (WGS) entry which is preliminary data.</text>
</comment>
<gene>
    <name evidence="2" type="ORF">ZIOFF_044760</name>
</gene>
<organism evidence="2 3">
    <name type="scientific">Zingiber officinale</name>
    <name type="common">Ginger</name>
    <name type="synonym">Amomum zingiber</name>
    <dbReference type="NCBI Taxonomy" id="94328"/>
    <lineage>
        <taxon>Eukaryota</taxon>
        <taxon>Viridiplantae</taxon>
        <taxon>Streptophyta</taxon>
        <taxon>Embryophyta</taxon>
        <taxon>Tracheophyta</taxon>
        <taxon>Spermatophyta</taxon>
        <taxon>Magnoliopsida</taxon>
        <taxon>Liliopsida</taxon>
        <taxon>Zingiberales</taxon>
        <taxon>Zingiberaceae</taxon>
        <taxon>Zingiber</taxon>
    </lineage>
</organism>
<evidence type="ECO:0000256" key="1">
    <source>
        <dbReference type="SAM" id="MobiDB-lite"/>
    </source>
</evidence>